<dbReference type="RefSeq" id="WP_124941381.1">
    <property type="nucleotide sequence ID" value="NZ_CP033578.1"/>
</dbReference>
<dbReference type="EMBL" id="CP033578">
    <property type="protein sequence ID" value="AYV23351.1"/>
    <property type="molecule type" value="Genomic_DNA"/>
</dbReference>
<accession>A0A3G4VK85</accession>
<evidence type="ECO:0000313" key="2">
    <source>
        <dbReference type="Proteomes" id="UP000279760"/>
    </source>
</evidence>
<organism evidence="1 2">
    <name type="scientific">Vibrio mediterranei</name>
    <dbReference type="NCBI Taxonomy" id="689"/>
    <lineage>
        <taxon>Bacteria</taxon>
        <taxon>Pseudomonadati</taxon>
        <taxon>Pseudomonadota</taxon>
        <taxon>Gammaproteobacteria</taxon>
        <taxon>Vibrionales</taxon>
        <taxon>Vibrionaceae</taxon>
        <taxon>Vibrio</taxon>
    </lineage>
</organism>
<protein>
    <recommendedName>
        <fullName evidence="3">Lipoprotein</fullName>
    </recommendedName>
</protein>
<proteinExistence type="predicted"/>
<evidence type="ECO:0008006" key="3">
    <source>
        <dbReference type="Google" id="ProtNLM"/>
    </source>
</evidence>
<evidence type="ECO:0000313" key="1">
    <source>
        <dbReference type="EMBL" id="AYV23351.1"/>
    </source>
</evidence>
<reference evidence="1 2" key="1">
    <citation type="submission" date="2018-11" db="EMBL/GenBank/DDBJ databases">
        <title>Complete Genome Sequence of Vbrio mediterranei 117-T6: a Potential Pathogen Bacteria Isolated from the Conchocelis of Pyropia.</title>
        <authorList>
            <person name="Liu Q."/>
        </authorList>
    </citation>
    <scope>NUCLEOTIDE SEQUENCE [LARGE SCALE GENOMIC DNA]</scope>
    <source>
        <strain evidence="1 2">117-T6</strain>
    </source>
</reference>
<dbReference type="PROSITE" id="PS51257">
    <property type="entry name" value="PROKAR_LIPOPROTEIN"/>
    <property type="match status" value="1"/>
</dbReference>
<name>A0A3G4VK85_9VIBR</name>
<sequence>MHSKHPYIVALSILTLAGCSSSIPPEERQAVREEINATSDTLINQLSERYPDLPEQLAYADGYAAVSMSNVKIPVLGGGTGVGAIYDRRDGSVTYIDVNRYEVGAGLSLGTTQALAIFNDASTLKEYRSGSWEPSVGAEWFLGEDGQFSSMSLAGRDEDVPIYLISSSGGGAVGSAKVVSVSVNYDLTETGLGENRVPNKEPIPASDVPPKKWDRALPFYAQNVIDKGFSLPKPFGISVIYADTFQQMQLNDLEVGFRGSNKVPIDFVSFDNNTSHTQTPQLKLDAWVFPFMNVFATVGKISGEADIQFTIDGNDFINQAGIDCSKLANRFLCNKVEDKALTVPVVADLSGTNYTVGTILASGWKDYFFTVPISASYADMRRSDAEGFVLNISPRVGKQIPLKGTQSIAIYAGATYLDSRLTISGSQPIPGTSESIDYKVEQENIDKWLGLVGANYNFNRDWSISMEYGQNGSKKRQFVSSLTRRF</sequence>
<dbReference type="AlphaFoldDB" id="A0A3G4VK85"/>
<dbReference type="Proteomes" id="UP000279760">
    <property type="component" value="Chromosome 2"/>
</dbReference>
<gene>
    <name evidence="1" type="ORF">ECB94_18810</name>
</gene>